<reference evidence="1 2" key="1">
    <citation type="submission" date="2018-06" db="EMBL/GenBank/DDBJ databases">
        <title>Genomic Encyclopedia of Type Strains, Phase III (KMG-III): the genomes of soil and plant-associated and newly described type strains.</title>
        <authorList>
            <person name="Whitman W."/>
        </authorList>
    </citation>
    <scope>NUCLEOTIDE SEQUENCE [LARGE SCALE GENOMIC DNA]</scope>
    <source>
        <strain evidence="1 2">CGMCC 1.12398</strain>
    </source>
</reference>
<evidence type="ECO:0000313" key="2">
    <source>
        <dbReference type="Proteomes" id="UP000249620"/>
    </source>
</evidence>
<dbReference type="OrthoDB" id="1441144at2"/>
<dbReference type="EMBL" id="QLMI01000004">
    <property type="protein sequence ID" value="RAK22521.1"/>
    <property type="molecule type" value="Genomic_DNA"/>
</dbReference>
<gene>
    <name evidence="1" type="ORF">B0I03_10443</name>
</gene>
<dbReference type="RefSeq" id="WP_111566753.1">
    <property type="nucleotide sequence ID" value="NZ_QLMI01000004.1"/>
</dbReference>
<sequence length="159" mass="19503">MKKTIIFIFLFGNLAFTNAQNKQDEPIWWKWEREGKYLEVVSHLLYKIESDSITNKHSDYLHIARTYGYLNDYEKAIFYLKKSMIGLEEKNDEQFWWYYQGTLAFFERNKDKLKVYLDKLENNHSNYYKNNYLTLKSLHENFEKGYFEASRWKNNQNNN</sequence>
<proteinExistence type="predicted"/>
<dbReference type="AlphaFoldDB" id="A0A327YPV6"/>
<protein>
    <recommendedName>
        <fullName evidence="3">Tetratricopeptide repeat protein</fullName>
    </recommendedName>
</protein>
<keyword evidence="2" id="KW-1185">Reference proteome</keyword>
<dbReference type="SUPFAM" id="SSF81901">
    <property type="entry name" value="HCP-like"/>
    <property type="match status" value="1"/>
</dbReference>
<comment type="caution">
    <text evidence="1">The sequence shown here is derived from an EMBL/GenBank/DDBJ whole genome shotgun (WGS) entry which is preliminary data.</text>
</comment>
<organism evidence="1 2">
    <name type="scientific">Flavobacterium aquaticum</name>
    <dbReference type="NCBI Taxonomy" id="1236486"/>
    <lineage>
        <taxon>Bacteria</taxon>
        <taxon>Pseudomonadati</taxon>
        <taxon>Bacteroidota</taxon>
        <taxon>Flavobacteriia</taxon>
        <taxon>Flavobacteriales</taxon>
        <taxon>Flavobacteriaceae</taxon>
        <taxon>Flavobacterium</taxon>
    </lineage>
</organism>
<name>A0A327YPV6_9FLAO</name>
<evidence type="ECO:0000313" key="1">
    <source>
        <dbReference type="EMBL" id="RAK22521.1"/>
    </source>
</evidence>
<dbReference type="Proteomes" id="UP000249620">
    <property type="component" value="Unassembled WGS sequence"/>
</dbReference>
<evidence type="ECO:0008006" key="3">
    <source>
        <dbReference type="Google" id="ProtNLM"/>
    </source>
</evidence>
<accession>A0A327YPV6</accession>